<organism evidence="2 3">
    <name type="scientific">Jiangella alba</name>
    <dbReference type="NCBI Taxonomy" id="561176"/>
    <lineage>
        <taxon>Bacteria</taxon>
        <taxon>Bacillati</taxon>
        <taxon>Actinomycetota</taxon>
        <taxon>Actinomycetes</taxon>
        <taxon>Jiangellales</taxon>
        <taxon>Jiangellaceae</taxon>
        <taxon>Jiangella</taxon>
    </lineage>
</organism>
<protein>
    <submittedName>
        <fullName evidence="2">Fe-S cluster assembly iron-binding protein IscA</fullName>
    </submittedName>
</protein>
<feature type="region of interest" description="Disordered" evidence="1">
    <location>
        <begin position="22"/>
        <end position="43"/>
    </location>
</feature>
<keyword evidence="3" id="KW-1185">Reference proteome</keyword>
<dbReference type="EMBL" id="FNUC01000003">
    <property type="protein sequence ID" value="SEE81903.1"/>
    <property type="molecule type" value="Genomic_DNA"/>
</dbReference>
<proteinExistence type="predicted"/>
<evidence type="ECO:0000313" key="3">
    <source>
        <dbReference type="Proteomes" id="UP000181980"/>
    </source>
</evidence>
<evidence type="ECO:0000313" key="2">
    <source>
        <dbReference type="EMBL" id="SEE81903.1"/>
    </source>
</evidence>
<reference evidence="3" key="1">
    <citation type="submission" date="2016-10" db="EMBL/GenBank/DDBJ databases">
        <authorList>
            <person name="Varghese N."/>
            <person name="Submissions S."/>
        </authorList>
    </citation>
    <scope>NUCLEOTIDE SEQUENCE [LARGE SCALE GENOMIC DNA]</scope>
    <source>
        <strain evidence="3">DSM 45237</strain>
    </source>
</reference>
<evidence type="ECO:0000256" key="1">
    <source>
        <dbReference type="SAM" id="MobiDB-lite"/>
    </source>
</evidence>
<name>A0A1H5LXT6_9ACTN</name>
<dbReference type="STRING" id="561176.SAMN04488561_2831"/>
<dbReference type="Proteomes" id="UP000181980">
    <property type="component" value="Unassembled WGS sequence"/>
</dbReference>
<gene>
    <name evidence="2" type="ORF">SAMN04488561_2831</name>
</gene>
<dbReference type="SUPFAM" id="SSF89360">
    <property type="entry name" value="HesB-like domain"/>
    <property type="match status" value="1"/>
</dbReference>
<dbReference type="AlphaFoldDB" id="A0A1H5LXT6"/>
<sequence length="102" mass="10718">MLTLTQNAAAVIRNIEARDDMPAGTGMRIASNPDGGLDLELRPSPELGDQILDDAGALLFLDEGAAAMLDDKALDASVDPEGSVRFAVTEQTGRPEDNGMPH</sequence>
<dbReference type="RefSeq" id="WP_069113386.1">
    <property type="nucleotide sequence ID" value="NZ_FNUC01000003.1"/>
</dbReference>
<accession>A0A1H5LXT6</accession>
<dbReference type="InterPro" id="IPR035903">
    <property type="entry name" value="HesB-like_dom_sf"/>
</dbReference>
<dbReference type="OrthoDB" id="4868950at2"/>